<name>A0A7K3WT26_9FLAO</name>
<sequence length="326" mass="37180">MVRISQVFFVALILFTSCKKSDEEAEEVNPYYRQEMRNFVIGISQAAKEDHPGFLIIPQNGIELVTIDGEADGAKAMDYLNAIDANGQEDLLYGYNNDNEATLGEERDYIIDFLNVSRNSGNKILVTDYCSTPLKVDDSYAVNQSRNYVSFAANRRELDHIPNYPNPIYAENDDDILAMTQVKNFLYLINPANFTSKSDFIDAVTATNYDLVIMDLFSADNLAFTAGEIEELRIKANGGSRLVVCYMSIGEAEDYRYYWNPLWNSAKPEWLDAVNPDWPGNYKVKYWEPAWQDIIYGNEDSYLSKILNAGFDGVYLDIIDGFEYYD</sequence>
<dbReference type="SUPFAM" id="SSF51445">
    <property type="entry name" value="(Trans)glycosidases"/>
    <property type="match status" value="1"/>
</dbReference>
<comment type="caution">
    <text evidence="2">The sequence shown here is derived from an EMBL/GenBank/DDBJ whole genome shotgun (WGS) entry which is preliminary data.</text>
</comment>
<dbReference type="Gene3D" id="3.20.20.70">
    <property type="entry name" value="Aldolase class I"/>
    <property type="match status" value="2"/>
</dbReference>
<dbReference type="Proteomes" id="UP000486602">
    <property type="component" value="Unassembled WGS sequence"/>
</dbReference>
<dbReference type="PANTHER" id="PTHR35882">
    <property type="entry name" value="PELA"/>
    <property type="match status" value="1"/>
</dbReference>
<dbReference type="AlphaFoldDB" id="A0A7K3WT26"/>
<proteinExistence type="predicted"/>
<protein>
    <recommendedName>
        <fullName evidence="1">Glycoside-hydrolase family GH114 TIM-barrel domain-containing protein</fullName>
    </recommendedName>
</protein>
<dbReference type="PRINTS" id="PR01545">
    <property type="entry name" value="THEMAYE10DUF"/>
</dbReference>
<dbReference type="PROSITE" id="PS51257">
    <property type="entry name" value="PROKAR_LIPOPROTEIN"/>
    <property type="match status" value="1"/>
</dbReference>
<reference evidence="2 3" key="1">
    <citation type="submission" date="2020-02" db="EMBL/GenBank/DDBJ databases">
        <title>Out from the shadows clarifying the taxonomy of the family Cryomorphaceae and related taxa by utilizing the GTDB taxonomic framework.</title>
        <authorList>
            <person name="Bowman J.P."/>
        </authorList>
    </citation>
    <scope>NUCLEOTIDE SEQUENCE [LARGE SCALE GENOMIC DNA]</scope>
    <source>
        <strain evidence="2 3">QSSC 1-22</strain>
    </source>
</reference>
<dbReference type="EMBL" id="JAAGVY010000030">
    <property type="protein sequence ID" value="NEN24644.1"/>
    <property type="molecule type" value="Genomic_DNA"/>
</dbReference>
<dbReference type="PANTHER" id="PTHR35882:SF2">
    <property type="entry name" value="PELA"/>
    <property type="match status" value="1"/>
</dbReference>
<organism evidence="2 3">
    <name type="scientific">Cryomorpha ignava</name>
    <dbReference type="NCBI Taxonomy" id="101383"/>
    <lineage>
        <taxon>Bacteria</taxon>
        <taxon>Pseudomonadati</taxon>
        <taxon>Bacteroidota</taxon>
        <taxon>Flavobacteriia</taxon>
        <taxon>Flavobacteriales</taxon>
        <taxon>Cryomorphaceae</taxon>
        <taxon>Cryomorpha</taxon>
    </lineage>
</organism>
<evidence type="ECO:0000313" key="2">
    <source>
        <dbReference type="EMBL" id="NEN24644.1"/>
    </source>
</evidence>
<keyword evidence="3" id="KW-1185">Reference proteome</keyword>
<dbReference type="InterPro" id="IPR013785">
    <property type="entry name" value="Aldolase_TIM"/>
</dbReference>
<dbReference type="Pfam" id="PF03537">
    <property type="entry name" value="Glyco_hydro_114"/>
    <property type="match status" value="1"/>
</dbReference>
<gene>
    <name evidence="2" type="ORF">G3O08_14145</name>
</gene>
<dbReference type="InterPro" id="IPR017853">
    <property type="entry name" value="GH"/>
</dbReference>
<accession>A0A7K3WT26</accession>
<feature type="domain" description="Glycoside-hydrolase family GH114 TIM-barrel" evidence="1">
    <location>
        <begin position="207"/>
        <end position="323"/>
    </location>
</feature>
<dbReference type="InterPro" id="IPR004352">
    <property type="entry name" value="GH114_TIM-barrel"/>
</dbReference>
<evidence type="ECO:0000313" key="3">
    <source>
        <dbReference type="Proteomes" id="UP000486602"/>
    </source>
</evidence>
<dbReference type="InterPro" id="IPR016062">
    <property type="entry name" value="TM1410-rel"/>
</dbReference>
<evidence type="ECO:0000259" key="1">
    <source>
        <dbReference type="Pfam" id="PF03537"/>
    </source>
</evidence>